<evidence type="ECO:0000256" key="5">
    <source>
        <dbReference type="ARBA" id="ARBA00023139"/>
    </source>
</evidence>
<keyword evidence="4" id="KW-0472">Membrane</keyword>
<feature type="domain" description="V-SNARE coiled-coil homology" evidence="11">
    <location>
        <begin position="143"/>
        <end position="203"/>
    </location>
</feature>
<dbReference type="STRING" id="6412.T1ECY1"/>
<dbReference type="InterPro" id="IPR011012">
    <property type="entry name" value="Longin-like_dom_sf"/>
</dbReference>
<dbReference type="Gene3D" id="3.30.450.50">
    <property type="entry name" value="Longin domain"/>
    <property type="match status" value="1"/>
</dbReference>
<dbReference type="CDD" id="cd14824">
    <property type="entry name" value="Longin"/>
    <property type="match status" value="1"/>
</dbReference>
<gene>
    <name evidence="13" type="primary">20194433</name>
    <name evidence="12" type="ORF">HELRODRAFT_100017</name>
</gene>
<dbReference type="EMBL" id="KB096590">
    <property type="protein sequence ID" value="ESO03755.1"/>
    <property type="molecule type" value="Genomic_DNA"/>
</dbReference>
<dbReference type="GeneID" id="20194433"/>
<keyword evidence="5" id="KW-0564">Palmitate</keyword>
<keyword evidence="14" id="KW-1185">Reference proteome</keyword>
<evidence type="ECO:0000256" key="1">
    <source>
        <dbReference type="ARBA" id="ARBA00004198"/>
    </source>
</evidence>
<keyword evidence="9" id="KW-0175">Coiled coil</keyword>
<dbReference type="GO" id="GO:0016020">
    <property type="term" value="C:membrane"/>
    <property type="evidence" value="ECO:0007669"/>
    <property type="project" value="InterPro"/>
</dbReference>
<dbReference type="PRINTS" id="PR00219">
    <property type="entry name" value="SYNAPTOBREVN"/>
</dbReference>
<dbReference type="eggNOG" id="KOG0861">
    <property type="taxonomic scope" value="Eukaryota"/>
</dbReference>
<evidence type="ECO:0000313" key="14">
    <source>
        <dbReference type="Proteomes" id="UP000015101"/>
    </source>
</evidence>
<keyword evidence="6" id="KW-0449">Lipoprotein</keyword>
<dbReference type="GO" id="GO:0005794">
    <property type="term" value="C:Golgi apparatus"/>
    <property type="evidence" value="ECO:0000318"/>
    <property type="project" value="GO_Central"/>
</dbReference>
<keyword evidence="7" id="KW-0636">Prenylation</keyword>
<dbReference type="InterPro" id="IPR001388">
    <property type="entry name" value="Synaptobrevin-like"/>
</dbReference>
<dbReference type="EMBL" id="AMQM01004541">
    <property type="status" value="NOT_ANNOTATED_CDS"/>
    <property type="molecule type" value="Genomic_DNA"/>
</dbReference>
<dbReference type="Pfam" id="PF00957">
    <property type="entry name" value="Synaptobrevin"/>
    <property type="match status" value="1"/>
</dbReference>
<keyword evidence="3" id="KW-0488">Methylation</keyword>
<dbReference type="PROSITE" id="PS50892">
    <property type="entry name" value="V_SNARE"/>
    <property type="match status" value="1"/>
</dbReference>
<dbReference type="PANTHER" id="PTHR45806:SF1">
    <property type="entry name" value="SYNAPTOBREVIN HOMOLOG YKT6"/>
    <property type="match status" value="1"/>
</dbReference>
<dbReference type="PANTHER" id="PTHR45806">
    <property type="entry name" value="SYNAPTOBREVIN HOMOLOG YKT6"/>
    <property type="match status" value="1"/>
</dbReference>
<dbReference type="Proteomes" id="UP000015101">
    <property type="component" value="Unassembled WGS sequence"/>
</dbReference>
<dbReference type="OrthoDB" id="27923at2759"/>
<comment type="subcellular location">
    <subcellularLocation>
        <location evidence="8">Endomembrane system</location>
        <topology evidence="8">Lipid-anchor</topology>
        <orientation evidence="8">Cytoplasmic side</orientation>
    </subcellularLocation>
    <subcellularLocation>
        <location evidence="1">Golgi apparatus</location>
        <location evidence="1">trans-Golgi network membrane</location>
    </subcellularLocation>
</comment>
<evidence type="ECO:0000313" key="12">
    <source>
        <dbReference type="EMBL" id="ESO03755.1"/>
    </source>
</evidence>
<dbReference type="SUPFAM" id="SSF58038">
    <property type="entry name" value="SNARE fusion complex"/>
    <property type="match status" value="1"/>
</dbReference>
<evidence type="ECO:0000256" key="9">
    <source>
        <dbReference type="PROSITE-ProRule" id="PRU00290"/>
    </source>
</evidence>
<dbReference type="KEGG" id="hro:HELRODRAFT_100017"/>
<comment type="similarity">
    <text evidence="2">Belongs to the synaptobrevin family.</text>
</comment>
<organism evidence="13 14">
    <name type="scientific">Helobdella robusta</name>
    <name type="common">Californian leech</name>
    <dbReference type="NCBI Taxonomy" id="6412"/>
    <lineage>
        <taxon>Eukaryota</taxon>
        <taxon>Metazoa</taxon>
        <taxon>Spiralia</taxon>
        <taxon>Lophotrochozoa</taxon>
        <taxon>Annelida</taxon>
        <taxon>Clitellata</taxon>
        <taxon>Hirudinea</taxon>
        <taxon>Rhynchobdellida</taxon>
        <taxon>Glossiphoniidae</taxon>
        <taxon>Helobdella</taxon>
    </lineage>
</organism>
<reference evidence="13" key="3">
    <citation type="submission" date="2015-06" db="UniProtKB">
        <authorList>
            <consortium name="EnsemblMetazoa"/>
        </authorList>
    </citation>
    <scope>IDENTIFICATION</scope>
</reference>
<dbReference type="InParanoid" id="T1ECY1"/>
<dbReference type="OMA" id="KSENDRH"/>
<dbReference type="InterPro" id="IPR010908">
    <property type="entry name" value="Longin_dom"/>
</dbReference>
<dbReference type="Pfam" id="PF13774">
    <property type="entry name" value="Longin"/>
    <property type="match status" value="1"/>
</dbReference>
<proteinExistence type="inferred from homology"/>
<evidence type="ECO:0000256" key="7">
    <source>
        <dbReference type="ARBA" id="ARBA00023289"/>
    </source>
</evidence>
<evidence type="ECO:0000259" key="10">
    <source>
        <dbReference type="PROSITE" id="PS50859"/>
    </source>
</evidence>
<reference evidence="12 14" key="2">
    <citation type="journal article" date="2013" name="Nature">
        <title>Insights into bilaterian evolution from three spiralian genomes.</title>
        <authorList>
            <person name="Simakov O."/>
            <person name="Marletaz F."/>
            <person name="Cho S.J."/>
            <person name="Edsinger-Gonzales E."/>
            <person name="Havlak P."/>
            <person name="Hellsten U."/>
            <person name="Kuo D.H."/>
            <person name="Larsson T."/>
            <person name="Lv J."/>
            <person name="Arendt D."/>
            <person name="Savage R."/>
            <person name="Osoegawa K."/>
            <person name="de Jong P."/>
            <person name="Grimwood J."/>
            <person name="Chapman J.A."/>
            <person name="Shapiro H."/>
            <person name="Aerts A."/>
            <person name="Otillar R.P."/>
            <person name="Terry A.Y."/>
            <person name="Boore J.L."/>
            <person name="Grigoriev I.V."/>
            <person name="Lindberg D.R."/>
            <person name="Seaver E.C."/>
            <person name="Weisblat D.A."/>
            <person name="Putnam N.H."/>
            <person name="Rokhsar D.S."/>
        </authorList>
    </citation>
    <scope>NUCLEOTIDE SEQUENCE</scope>
</reference>
<evidence type="ECO:0000256" key="3">
    <source>
        <dbReference type="ARBA" id="ARBA00022481"/>
    </source>
</evidence>
<dbReference type="HOGENOM" id="CLU_074848_2_1_1"/>
<protein>
    <recommendedName>
        <fullName evidence="15">V-SNARE coiled-coil homology domain-containing protein</fullName>
    </recommendedName>
</protein>
<dbReference type="Gene3D" id="1.20.5.110">
    <property type="match status" value="1"/>
</dbReference>
<reference evidence="14" key="1">
    <citation type="submission" date="2012-12" db="EMBL/GenBank/DDBJ databases">
        <authorList>
            <person name="Hellsten U."/>
            <person name="Grimwood J."/>
            <person name="Chapman J.A."/>
            <person name="Shapiro H."/>
            <person name="Aerts A."/>
            <person name="Otillar R.P."/>
            <person name="Terry A.Y."/>
            <person name="Boore J.L."/>
            <person name="Simakov O."/>
            <person name="Marletaz F."/>
            <person name="Cho S.-J."/>
            <person name="Edsinger-Gonzales E."/>
            <person name="Havlak P."/>
            <person name="Kuo D.-H."/>
            <person name="Larsson T."/>
            <person name="Lv J."/>
            <person name="Arendt D."/>
            <person name="Savage R."/>
            <person name="Osoegawa K."/>
            <person name="de Jong P."/>
            <person name="Lindberg D.R."/>
            <person name="Seaver E.C."/>
            <person name="Weisblat D.A."/>
            <person name="Putnam N.H."/>
            <person name="Grigoriev I.V."/>
            <person name="Rokhsar D.S."/>
        </authorList>
    </citation>
    <scope>NUCLEOTIDE SEQUENCE</scope>
</reference>
<dbReference type="EnsemblMetazoa" id="HelroT100017">
    <property type="protein sequence ID" value="HelroP100017"/>
    <property type="gene ID" value="HelroG100017"/>
</dbReference>
<dbReference type="AlphaFoldDB" id="T1ECY1"/>
<dbReference type="RefSeq" id="XP_009018312.1">
    <property type="nucleotide sequence ID" value="XM_009020064.1"/>
</dbReference>
<evidence type="ECO:0000313" key="13">
    <source>
        <dbReference type="EnsemblMetazoa" id="HelroP100017"/>
    </source>
</evidence>
<dbReference type="CTD" id="20194433"/>
<accession>T1ECY1</accession>
<name>T1ECY1_HELRO</name>
<evidence type="ECO:0000256" key="6">
    <source>
        <dbReference type="ARBA" id="ARBA00023288"/>
    </source>
</evidence>
<evidence type="ECO:0000256" key="2">
    <source>
        <dbReference type="ARBA" id="ARBA00008025"/>
    </source>
</evidence>
<dbReference type="SMART" id="SM01270">
    <property type="entry name" value="Longin"/>
    <property type="match status" value="1"/>
</dbReference>
<dbReference type="GO" id="GO:0005484">
    <property type="term" value="F:SNAP receptor activity"/>
    <property type="evidence" value="ECO:0000318"/>
    <property type="project" value="GO_Central"/>
</dbReference>
<evidence type="ECO:0000256" key="4">
    <source>
        <dbReference type="ARBA" id="ARBA00023136"/>
    </source>
</evidence>
<evidence type="ECO:0008006" key="15">
    <source>
        <dbReference type="Google" id="ProtNLM"/>
    </source>
</evidence>
<feature type="domain" description="Longin" evidence="10">
    <location>
        <begin position="10"/>
        <end position="129"/>
    </location>
</feature>
<dbReference type="PROSITE" id="PS50859">
    <property type="entry name" value="LONGIN"/>
    <property type="match status" value="1"/>
</dbReference>
<sequence>MKLYSASIFYVSESEAGEKAAKRLVCVHDLTSFGYFQQNSIREFMNFSGKVLAEKSENDRHMSVQENDYVCHVHSCPNGIVGILISDAEYPARVALSIVAKFTEDFTKKFSIDTCKSTTSNTLQFKDIDMVLVKYQDPKSADQILRLQSSVEQTKEIMHCNFESLLKRDEKLDDLVAQSEELSLSAKAFYVTAKKTNKCCAII</sequence>
<dbReference type="InterPro" id="IPR042855">
    <property type="entry name" value="V_SNARE_CC"/>
</dbReference>
<dbReference type="GO" id="GO:0006888">
    <property type="term" value="P:endoplasmic reticulum to Golgi vesicle-mediated transport"/>
    <property type="evidence" value="ECO:0000318"/>
    <property type="project" value="GO_Central"/>
</dbReference>
<dbReference type="SUPFAM" id="SSF64356">
    <property type="entry name" value="SNARE-like"/>
    <property type="match status" value="1"/>
</dbReference>
<evidence type="ECO:0000256" key="8">
    <source>
        <dbReference type="ARBA" id="ARBA00046278"/>
    </source>
</evidence>
<evidence type="ECO:0000259" key="11">
    <source>
        <dbReference type="PROSITE" id="PS50892"/>
    </source>
</evidence>